<sequence length="82" mass="8659">MNNFDEDPNPKSTGLINKLASGTKNVVTGTVNSVGYGIWWAGSGIVNAGGNLLHLGKNGSNKPPKVQENNELKGQQLVNINK</sequence>
<proteinExistence type="predicted"/>
<evidence type="ECO:0000313" key="2">
    <source>
        <dbReference type="EMBL" id="CAD8047135.1"/>
    </source>
</evidence>
<name>A0A8S1JY36_9CILI</name>
<protein>
    <submittedName>
        <fullName evidence="2">Uncharacterized protein</fullName>
    </submittedName>
</protein>
<dbReference type="AlphaFoldDB" id="A0A8S1JY36"/>
<accession>A0A8S1JY36</accession>
<dbReference type="Proteomes" id="UP000692954">
    <property type="component" value="Unassembled WGS sequence"/>
</dbReference>
<evidence type="ECO:0000256" key="1">
    <source>
        <dbReference type="SAM" id="MobiDB-lite"/>
    </source>
</evidence>
<reference evidence="2" key="1">
    <citation type="submission" date="2021-01" db="EMBL/GenBank/DDBJ databases">
        <authorList>
            <consortium name="Genoscope - CEA"/>
            <person name="William W."/>
        </authorList>
    </citation>
    <scope>NUCLEOTIDE SEQUENCE</scope>
</reference>
<organism evidence="2 3">
    <name type="scientific">Paramecium sonneborni</name>
    <dbReference type="NCBI Taxonomy" id="65129"/>
    <lineage>
        <taxon>Eukaryota</taxon>
        <taxon>Sar</taxon>
        <taxon>Alveolata</taxon>
        <taxon>Ciliophora</taxon>
        <taxon>Intramacronucleata</taxon>
        <taxon>Oligohymenophorea</taxon>
        <taxon>Peniculida</taxon>
        <taxon>Parameciidae</taxon>
        <taxon>Paramecium</taxon>
    </lineage>
</organism>
<comment type="caution">
    <text evidence="2">The sequence shown here is derived from an EMBL/GenBank/DDBJ whole genome shotgun (WGS) entry which is preliminary data.</text>
</comment>
<keyword evidence="3" id="KW-1185">Reference proteome</keyword>
<evidence type="ECO:0000313" key="3">
    <source>
        <dbReference type="Proteomes" id="UP000692954"/>
    </source>
</evidence>
<gene>
    <name evidence="2" type="ORF">PSON_ATCC_30995.1.T0020241</name>
</gene>
<feature type="region of interest" description="Disordered" evidence="1">
    <location>
        <begin position="58"/>
        <end position="82"/>
    </location>
</feature>
<dbReference type="EMBL" id="CAJJDN010000002">
    <property type="protein sequence ID" value="CAD8047135.1"/>
    <property type="molecule type" value="Genomic_DNA"/>
</dbReference>
<feature type="compositionally biased region" description="Polar residues" evidence="1">
    <location>
        <begin position="67"/>
        <end position="82"/>
    </location>
</feature>
<dbReference type="OrthoDB" id="284148at2759"/>